<dbReference type="AlphaFoldDB" id="A0A2X0V4W4"/>
<dbReference type="GO" id="GO:0004177">
    <property type="term" value="F:aminopeptidase activity"/>
    <property type="evidence" value="ECO:0007669"/>
    <property type="project" value="UniProtKB-KW"/>
</dbReference>
<dbReference type="Gene3D" id="3.50.30.90">
    <property type="match status" value="1"/>
</dbReference>
<evidence type="ECO:0000313" key="5">
    <source>
        <dbReference type="Proteomes" id="UP000250086"/>
    </source>
</evidence>
<dbReference type="InterPro" id="IPR036388">
    <property type="entry name" value="WH-like_DNA-bd_sf"/>
</dbReference>
<dbReference type="EMBL" id="UAPV01000001">
    <property type="protein sequence ID" value="SPT69549.1"/>
    <property type="molecule type" value="Genomic_DNA"/>
</dbReference>
<evidence type="ECO:0000259" key="1">
    <source>
        <dbReference type="Pfam" id="PF09940"/>
    </source>
</evidence>
<dbReference type="RefSeq" id="WP_113743709.1">
    <property type="nucleotide sequence ID" value="NZ_UAPV01000001.1"/>
</dbReference>
<evidence type="ECO:0000313" key="4">
    <source>
        <dbReference type="EMBL" id="SPT69549.1"/>
    </source>
</evidence>
<feature type="domain" description="DUF4910" evidence="3">
    <location>
        <begin position="6"/>
        <end position="363"/>
    </location>
</feature>
<keyword evidence="5" id="KW-1185">Reference proteome</keyword>
<dbReference type="Pfam" id="PF16221">
    <property type="entry name" value="HTH_47"/>
    <property type="match status" value="1"/>
</dbReference>
<feature type="domain" description="UCP01524 winged helix-turn-helix" evidence="2">
    <location>
        <begin position="371"/>
        <end position="452"/>
    </location>
</feature>
<dbReference type="Proteomes" id="UP000250086">
    <property type="component" value="Unassembled WGS sequence"/>
</dbReference>
<evidence type="ECO:0000259" key="3">
    <source>
        <dbReference type="Pfam" id="PF16254"/>
    </source>
</evidence>
<protein>
    <submittedName>
        <fullName evidence="4">Uncharacterized protein conserved in bacteria with an aminopeptidase-like domain</fullName>
    </submittedName>
</protein>
<dbReference type="InterPro" id="IPR012353">
    <property type="entry name" value="UCP015244"/>
</dbReference>
<dbReference type="Gene3D" id="1.10.10.10">
    <property type="entry name" value="Winged helix-like DNA-binding domain superfamily/Winged helix DNA-binding domain"/>
    <property type="match status" value="1"/>
</dbReference>
<keyword evidence="4" id="KW-0645">Protease</keyword>
<organism evidence="4 5">
    <name type="scientific">Anaerobiospirillum thomasii</name>
    <dbReference type="NCBI Taxonomy" id="179995"/>
    <lineage>
        <taxon>Bacteria</taxon>
        <taxon>Pseudomonadati</taxon>
        <taxon>Pseudomonadota</taxon>
        <taxon>Gammaproteobacteria</taxon>
        <taxon>Aeromonadales</taxon>
        <taxon>Succinivibrionaceae</taxon>
        <taxon>Anaerobiospirillum</taxon>
    </lineage>
</organism>
<proteinExistence type="predicted"/>
<gene>
    <name evidence="4" type="ORF">NCTC13093_00926</name>
</gene>
<feature type="domain" description="DUF2172" evidence="1">
    <location>
        <begin position="55"/>
        <end position="146"/>
    </location>
</feature>
<dbReference type="InterPro" id="IPR032589">
    <property type="entry name" value="DUF4910"/>
</dbReference>
<dbReference type="PIRSF" id="PIRSF015244">
    <property type="entry name" value="UCP015244"/>
    <property type="match status" value="1"/>
</dbReference>
<accession>A0A2X0V4W4</accession>
<keyword evidence="4" id="KW-0031">Aminopeptidase</keyword>
<keyword evidence="4" id="KW-0378">Hydrolase</keyword>
<evidence type="ECO:0000259" key="2">
    <source>
        <dbReference type="Pfam" id="PF16221"/>
    </source>
</evidence>
<dbReference type="InterPro" id="IPR032610">
    <property type="entry name" value="DUF2172"/>
</dbReference>
<sequence length="455" mass="51842">MTDFNELCTRLYNIPRSITGKGIRDSLAIISEYMPLEIHEVKSGTKVFDWTVPKEWELISGELKDDKGNVLISSKDNIMHVLNFSESFEGRVSAEELFKDHIWTLPNLPDAIPYVTSYYKERWGFCLSHRQRQTLTADNYYVDIKCRKYDGALTYGRAFLPGSSNKKIVLTSYLCHPNMLNNELSGPMALIYLYNKLKEDNDRYYSYEFIINPETIGSISLLSTQGHKFTDNIEFGMVLTCLASKKGEDTPLSFKLSRQDLIKQLSSKLDNNAADNYTIDKYLRYIASSGDFGTIKLRDFTPNSGSDERQFCSALVNLPFVQASRTVYATYDEYHTSLDNPDLFSLESIEQSAAVLYDIIKTYDLSVHKVQTTTYGEPQLGKRDLYPTINTPLILQSSKDGVSDNRVTLDNILKLLNYADGSFTLMDLSLITGMSLKEVIDYYKLLKSKGVFKDL</sequence>
<reference evidence="4 5" key="1">
    <citation type="submission" date="2018-06" db="EMBL/GenBank/DDBJ databases">
        <authorList>
            <consortium name="Pathogen Informatics"/>
            <person name="Doyle S."/>
        </authorList>
    </citation>
    <scope>NUCLEOTIDE SEQUENCE [LARGE SCALE GENOMIC DNA]</scope>
    <source>
        <strain evidence="4 5">NCTC13093</strain>
    </source>
</reference>
<name>A0A2X0V4W4_9GAMM</name>
<dbReference type="Pfam" id="PF09940">
    <property type="entry name" value="DUF2172"/>
    <property type="match status" value="1"/>
</dbReference>
<dbReference type="InterPro" id="IPR032622">
    <property type="entry name" value="UCP01524_HTH"/>
</dbReference>
<dbReference type="Gene3D" id="3.40.630.10">
    <property type="entry name" value="Zn peptidases"/>
    <property type="match status" value="1"/>
</dbReference>
<dbReference type="Pfam" id="PF16254">
    <property type="entry name" value="DUF4910"/>
    <property type="match status" value="1"/>
</dbReference>
<dbReference type="SUPFAM" id="SSF53187">
    <property type="entry name" value="Zn-dependent exopeptidases"/>
    <property type="match status" value="1"/>
</dbReference>